<dbReference type="Proteomes" id="UP001597476">
    <property type="component" value="Unassembled WGS sequence"/>
</dbReference>
<gene>
    <name evidence="3" type="ORF">ACFSR8_11615</name>
</gene>
<protein>
    <submittedName>
        <fullName evidence="3">Porin family protein</fullName>
    </submittedName>
</protein>
<evidence type="ECO:0000313" key="4">
    <source>
        <dbReference type="Proteomes" id="UP001597476"/>
    </source>
</evidence>
<keyword evidence="1" id="KW-0732">Signal</keyword>
<dbReference type="EMBL" id="JBHULY010000026">
    <property type="protein sequence ID" value="MFD2726863.1"/>
    <property type="molecule type" value="Genomic_DNA"/>
</dbReference>
<evidence type="ECO:0000259" key="2">
    <source>
        <dbReference type="Pfam" id="PF13568"/>
    </source>
</evidence>
<evidence type="ECO:0000313" key="3">
    <source>
        <dbReference type="EMBL" id="MFD2726863.1"/>
    </source>
</evidence>
<dbReference type="Pfam" id="PF13568">
    <property type="entry name" value="OMP_b-brl_2"/>
    <property type="match status" value="1"/>
</dbReference>
<proteinExistence type="predicted"/>
<name>A0ABW5TE65_9FLAO</name>
<sequence length="197" mass="21738">MKRAVLIFALVVCASGAFAQSKVSFGFRGAVNLATLSNSDLDTKTGLYFGAILPIRISDIYTLQPEVGYSNQGGDAGISSGGDVDIHYISITITNKFFVKYSGFNFIIAPSFDFDTDDTFIGLANRVEGNDVTFIDMTIGLGLGYQFSNGIGLDFRYKRGLIDVFSDTFHSFNSEQYELENQFNTLFQLGIIYQFSF</sequence>
<feature type="domain" description="Outer membrane protein beta-barrel" evidence="2">
    <location>
        <begin position="18"/>
        <end position="165"/>
    </location>
</feature>
<feature type="chain" id="PRO_5046559010" evidence="1">
    <location>
        <begin position="20"/>
        <end position="197"/>
    </location>
</feature>
<keyword evidence="4" id="KW-1185">Reference proteome</keyword>
<accession>A0ABW5TE65</accession>
<reference evidence="4" key="1">
    <citation type="journal article" date="2019" name="Int. J. Syst. Evol. Microbiol.">
        <title>The Global Catalogue of Microorganisms (GCM) 10K type strain sequencing project: providing services to taxonomists for standard genome sequencing and annotation.</title>
        <authorList>
            <consortium name="The Broad Institute Genomics Platform"/>
            <consortium name="The Broad Institute Genome Sequencing Center for Infectious Disease"/>
            <person name="Wu L."/>
            <person name="Ma J."/>
        </authorList>
    </citation>
    <scope>NUCLEOTIDE SEQUENCE [LARGE SCALE GENOMIC DNA]</scope>
    <source>
        <strain evidence="4">KCTC 42398</strain>
    </source>
</reference>
<organism evidence="3 4">
    <name type="scientific">Hyunsoonleella rubra</name>
    <dbReference type="NCBI Taxonomy" id="1737062"/>
    <lineage>
        <taxon>Bacteria</taxon>
        <taxon>Pseudomonadati</taxon>
        <taxon>Bacteroidota</taxon>
        <taxon>Flavobacteriia</taxon>
        <taxon>Flavobacteriales</taxon>
        <taxon>Flavobacteriaceae</taxon>
    </lineage>
</organism>
<feature type="signal peptide" evidence="1">
    <location>
        <begin position="1"/>
        <end position="19"/>
    </location>
</feature>
<dbReference type="InterPro" id="IPR025665">
    <property type="entry name" value="Beta-barrel_OMP_2"/>
</dbReference>
<dbReference type="RefSeq" id="WP_380292208.1">
    <property type="nucleotide sequence ID" value="NZ_JBHULY010000026.1"/>
</dbReference>
<evidence type="ECO:0000256" key="1">
    <source>
        <dbReference type="SAM" id="SignalP"/>
    </source>
</evidence>
<comment type="caution">
    <text evidence="3">The sequence shown here is derived from an EMBL/GenBank/DDBJ whole genome shotgun (WGS) entry which is preliminary data.</text>
</comment>